<dbReference type="Proteomes" id="UP000619743">
    <property type="component" value="Unassembled WGS sequence"/>
</dbReference>
<evidence type="ECO:0000313" key="1">
    <source>
        <dbReference type="EMBL" id="GGA63751.1"/>
    </source>
</evidence>
<sequence length="171" mass="19036">MKRLLMIVAVCFIGGCADDLADVKQFVKNTQEAYRPKPEPLPEVPDFTHIPYTAKVVRSPFVEPVPELIEVQVAQRKDCLTPRIDRPRHPLESFALDDITMRGTMGAGSDILGLVQANGGKVYQIQVNDYMGLFHGRVVAVSNGQILIEEMVPEGDGCWEKRMNKLELISG</sequence>
<dbReference type="EMBL" id="BMDX01000001">
    <property type="protein sequence ID" value="GGA63751.1"/>
    <property type="molecule type" value="Genomic_DNA"/>
</dbReference>
<dbReference type="Gene3D" id="2.30.30.830">
    <property type="match status" value="1"/>
</dbReference>
<comment type="caution">
    <text evidence="1">The sequence shown here is derived from an EMBL/GenBank/DDBJ whole genome shotgun (WGS) entry which is preliminary data.</text>
</comment>
<proteinExistence type="predicted"/>
<keyword evidence="2" id="KW-1185">Reference proteome</keyword>
<dbReference type="RefSeq" id="WP_087504144.1">
    <property type="nucleotide sequence ID" value="NZ_BMDX01000001.1"/>
</dbReference>
<evidence type="ECO:0000313" key="2">
    <source>
        <dbReference type="Proteomes" id="UP000619743"/>
    </source>
</evidence>
<accession>A0A8J2XME9</accession>
<reference evidence="2" key="1">
    <citation type="journal article" date="2019" name="Int. J. Syst. Evol. Microbiol.">
        <title>The Global Catalogue of Microorganisms (GCM) 10K type strain sequencing project: providing services to taxonomists for standard genome sequencing and annotation.</title>
        <authorList>
            <consortium name="The Broad Institute Genomics Platform"/>
            <consortium name="The Broad Institute Genome Sequencing Center for Infectious Disease"/>
            <person name="Wu L."/>
            <person name="Ma J."/>
        </authorList>
    </citation>
    <scope>NUCLEOTIDE SEQUENCE [LARGE SCALE GENOMIC DNA]</scope>
    <source>
        <strain evidence="2">CGMCC 1.10130</strain>
    </source>
</reference>
<dbReference type="InterPro" id="IPR007446">
    <property type="entry name" value="PilP"/>
</dbReference>
<gene>
    <name evidence="1" type="ORF">GCM10011369_01390</name>
</gene>
<dbReference type="PIRSF" id="PIRSF016481">
    <property type="entry name" value="Pilus_assembly_PilP"/>
    <property type="match status" value="1"/>
</dbReference>
<protein>
    <submittedName>
        <fullName evidence="1">Fimbrial protein</fullName>
    </submittedName>
</protein>
<organism evidence="1 2">
    <name type="scientific">Neiella marina</name>
    <dbReference type="NCBI Taxonomy" id="508461"/>
    <lineage>
        <taxon>Bacteria</taxon>
        <taxon>Pseudomonadati</taxon>
        <taxon>Pseudomonadota</taxon>
        <taxon>Gammaproteobacteria</taxon>
        <taxon>Alteromonadales</taxon>
        <taxon>Echinimonadaceae</taxon>
        <taxon>Neiella</taxon>
    </lineage>
</organism>
<dbReference type="OrthoDB" id="5296580at2"/>
<name>A0A8J2XME9_9GAMM</name>
<dbReference type="PROSITE" id="PS51257">
    <property type="entry name" value="PROKAR_LIPOPROTEIN"/>
    <property type="match status" value="1"/>
</dbReference>
<dbReference type="AlphaFoldDB" id="A0A8J2XME9"/>
<dbReference type="Pfam" id="PF04351">
    <property type="entry name" value="PilP"/>
    <property type="match status" value="1"/>
</dbReference>